<reference evidence="3" key="1">
    <citation type="journal article" date="2009" name="Genome Res.">
        <title>Comparative genomic analyses of the human fungal pathogens Coccidioides and their relatives.</title>
        <authorList>
            <person name="Sharpton T.J."/>
            <person name="Stajich J.E."/>
            <person name="Rounsley S.D."/>
            <person name="Gardner M.J."/>
            <person name="Wortman J.R."/>
            <person name="Jordar V.S."/>
            <person name="Maiti R."/>
            <person name="Kodira C.D."/>
            <person name="Neafsey D.E."/>
            <person name="Zeng Q."/>
            <person name="Hung C.-Y."/>
            <person name="McMahan C."/>
            <person name="Muszewska A."/>
            <person name="Grynberg M."/>
            <person name="Mandel M.A."/>
            <person name="Kellner E.M."/>
            <person name="Barker B.M."/>
            <person name="Galgiani J.N."/>
            <person name="Orbach M.J."/>
            <person name="Kirkland T.N."/>
            <person name="Cole G.T."/>
            <person name="Henn M.R."/>
            <person name="Birren B.W."/>
            <person name="Taylor J.W."/>
        </authorList>
    </citation>
    <scope>NUCLEOTIDE SEQUENCE [LARGE SCALE GENOMIC DNA]</scope>
    <source>
        <strain evidence="3">RS</strain>
    </source>
</reference>
<dbReference type="RefSeq" id="XP_004445058.1">
    <property type="nucleotide sequence ID" value="XM_004445001.1"/>
</dbReference>
<evidence type="ECO:0000313" key="3">
    <source>
        <dbReference type="Proteomes" id="UP000001261"/>
    </source>
</evidence>
<feature type="region of interest" description="Disordered" evidence="1">
    <location>
        <begin position="74"/>
        <end position="143"/>
    </location>
</feature>
<dbReference type="AlphaFoldDB" id="A0A0D8JWZ3"/>
<gene>
    <name evidence="2" type="ORF">CIMG_13237</name>
</gene>
<dbReference type="OrthoDB" id="4210672at2759"/>
<dbReference type="EMBL" id="GG704913">
    <property type="protein sequence ID" value="KJF60798.1"/>
    <property type="molecule type" value="Genomic_DNA"/>
</dbReference>
<dbReference type="VEuPathDB" id="FungiDB:CIMG_13237"/>
<name>A0A0D8JWZ3_COCIM</name>
<accession>A0A0D8JWZ3</accession>
<dbReference type="KEGG" id="cim:CIMG_13237"/>
<proteinExistence type="predicted"/>
<reference evidence="3" key="2">
    <citation type="journal article" date="2010" name="Genome Res.">
        <title>Population genomic sequencing of Coccidioides fungi reveals recent hybridization and transposon control.</title>
        <authorList>
            <person name="Neafsey D.E."/>
            <person name="Barker B.M."/>
            <person name="Sharpton T.J."/>
            <person name="Stajich J.E."/>
            <person name="Park D.J."/>
            <person name="Whiston E."/>
            <person name="Hung C.-Y."/>
            <person name="McMahan C."/>
            <person name="White J."/>
            <person name="Sykes S."/>
            <person name="Heiman D."/>
            <person name="Young S."/>
            <person name="Zeng Q."/>
            <person name="Abouelleil A."/>
            <person name="Aftuck L."/>
            <person name="Bessette D."/>
            <person name="Brown A."/>
            <person name="FitzGerald M."/>
            <person name="Lui A."/>
            <person name="Macdonald J.P."/>
            <person name="Priest M."/>
            <person name="Orbach M.J."/>
            <person name="Galgiani J.N."/>
            <person name="Kirkland T.N."/>
            <person name="Cole G.T."/>
            <person name="Birren B.W."/>
            <person name="Henn M.R."/>
            <person name="Taylor J.W."/>
            <person name="Rounsley S.D."/>
        </authorList>
    </citation>
    <scope>GENOME REANNOTATION</scope>
    <source>
        <strain evidence="3">RS</strain>
    </source>
</reference>
<feature type="compositionally biased region" description="Basic and acidic residues" evidence="1">
    <location>
        <begin position="127"/>
        <end position="138"/>
    </location>
</feature>
<feature type="compositionally biased region" description="Basic and acidic residues" evidence="1">
    <location>
        <begin position="93"/>
        <end position="115"/>
    </location>
</feature>
<keyword evidence="3" id="KW-1185">Reference proteome</keyword>
<organism evidence="2 3">
    <name type="scientific">Coccidioides immitis (strain RS)</name>
    <name type="common">Valley fever fungus</name>
    <dbReference type="NCBI Taxonomy" id="246410"/>
    <lineage>
        <taxon>Eukaryota</taxon>
        <taxon>Fungi</taxon>
        <taxon>Dikarya</taxon>
        <taxon>Ascomycota</taxon>
        <taxon>Pezizomycotina</taxon>
        <taxon>Eurotiomycetes</taxon>
        <taxon>Eurotiomycetidae</taxon>
        <taxon>Onygenales</taxon>
        <taxon>Onygenaceae</taxon>
        <taxon>Coccidioides</taxon>
    </lineage>
</organism>
<dbReference type="InParanoid" id="A0A0D8JWZ3"/>
<evidence type="ECO:0000256" key="1">
    <source>
        <dbReference type="SAM" id="MobiDB-lite"/>
    </source>
</evidence>
<dbReference type="Proteomes" id="UP000001261">
    <property type="component" value="Unassembled WGS sequence"/>
</dbReference>
<evidence type="ECO:0000313" key="2">
    <source>
        <dbReference type="EMBL" id="KJF60798.1"/>
    </source>
</evidence>
<protein>
    <submittedName>
        <fullName evidence="2">Uncharacterized protein</fullName>
    </submittedName>
</protein>
<sequence length="160" mass="17684">MLKETSSVDDKPDALNNKVIKALQEIFTILKEIQKIQEINFITVSNIKNALNIKQQSIALKSASSSHNVTLTQTVISAKPSTPAVKNPNANKKNAEKNDADNKNADNKNINKNDANKNANNKNTNKKNAENENVKKADANVTSDVSSKDFQNWFFGWGDL</sequence>
<dbReference type="GeneID" id="24164864"/>